<dbReference type="EMBL" id="QCYY01000637">
    <property type="protein sequence ID" value="ROT83751.1"/>
    <property type="molecule type" value="Genomic_DNA"/>
</dbReference>
<name>A0A423U4X2_PENVA</name>
<keyword evidence="2" id="KW-1185">Reference proteome</keyword>
<accession>A0A423U4X2</accession>
<dbReference type="AlphaFoldDB" id="A0A423U4X2"/>
<organism evidence="1 2">
    <name type="scientific">Penaeus vannamei</name>
    <name type="common">Whiteleg shrimp</name>
    <name type="synonym">Litopenaeus vannamei</name>
    <dbReference type="NCBI Taxonomy" id="6689"/>
    <lineage>
        <taxon>Eukaryota</taxon>
        <taxon>Metazoa</taxon>
        <taxon>Ecdysozoa</taxon>
        <taxon>Arthropoda</taxon>
        <taxon>Crustacea</taxon>
        <taxon>Multicrustacea</taxon>
        <taxon>Malacostraca</taxon>
        <taxon>Eumalacostraca</taxon>
        <taxon>Eucarida</taxon>
        <taxon>Decapoda</taxon>
        <taxon>Dendrobranchiata</taxon>
        <taxon>Penaeoidea</taxon>
        <taxon>Penaeidae</taxon>
        <taxon>Penaeus</taxon>
    </lineage>
</organism>
<gene>
    <name evidence="1" type="ORF">C7M84_023068</name>
</gene>
<proteinExistence type="predicted"/>
<reference evidence="1 2" key="1">
    <citation type="submission" date="2018-04" db="EMBL/GenBank/DDBJ databases">
        <authorList>
            <person name="Zhang X."/>
            <person name="Yuan J."/>
            <person name="Li F."/>
            <person name="Xiang J."/>
        </authorList>
    </citation>
    <scope>NUCLEOTIDE SEQUENCE [LARGE SCALE GENOMIC DNA]</scope>
    <source>
        <tissue evidence="1">Muscle</tissue>
    </source>
</reference>
<protein>
    <submittedName>
        <fullName evidence="1">Uncharacterized protein</fullName>
    </submittedName>
</protein>
<reference evidence="1 2" key="2">
    <citation type="submission" date="2019-01" db="EMBL/GenBank/DDBJ databases">
        <title>The decoding of complex shrimp genome reveals the adaptation for benthos swimmer, frequently molting mechanism and breeding impact on genome.</title>
        <authorList>
            <person name="Sun Y."/>
            <person name="Gao Y."/>
            <person name="Yu Y."/>
        </authorList>
    </citation>
    <scope>NUCLEOTIDE SEQUENCE [LARGE SCALE GENOMIC DNA]</scope>
    <source>
        <tissue evidence="1">Muscle</tissue>
    </source>
</reference>
<sequence>MLPSPIPLLVSTTSFLRLPPLFIRRLSFASPIRPPPRLLLDCLLVSYPTASSSPIRLSRLLLDCLLVSYPTLPRLLSSSCLDRLLVLLSRLSSLSDRLLSRSLSSSLTRLLLVSSTRLLVSYSTASSSPIRPPPRLSDLLLVLTRLASSSPIRPLLVSYSTLLHRLLPLLRLFVLRCLLVSIDASSSPIHLLSYSCSSVPIRLLLVSYSTIDRLLVDRSSYLGLPLVSYRPSSLSLSDSSPIRLPPRLLLDCLLVSYPTASSSPIRPPPRPYDCLLVSCPSTSFLVSYSTAFLVSIRPPPSSLSDAISSSLLRLPPRLLSDLLLVSYPTASSSLTRLPPRLLSTASRLYPDRPSRLLLDCLLSPSSHSSSLRLLLVSYPTAS</sequence>
<evidence type="ECO:0000313" key="1">
    <source>
        <dbReference type="EMBL" id="ROT83751.1"/>
    </source>
</evidence>
<dbReference type="Proteomes" id="UP000283509">
    <property type="component" value="Unassembled WGS sequence"/>
</dbReference>
<evidence type="ECO:0000313" key="2">
    <source>
        <dbReference type="Proteomes" id="UP000283509"/>
    </source>
</evidence>
<comment type="caution">
    <text evidence="1">The sequence shown here is derived from an EMBL/GenBank/DDBJ whole genome shotgun (WGS) entry which is preliminary data.</text>
</comment>